<feature type="domain" description="Tf2-1-like SH3-like" evidence="1">
    <location>
        <begin position="52"/>
        <end position="116"/>
    </location>
</feature>
<evidence type="ECO:0000313" key="2">
    <source>
        <dbReference type="EMBL" id="KAA3484070.1"/>
    </source>
</evidence>
<proteinExistence type="predicted"/>
<sequence>MEESVKHLYWLELSESKMVGIDFIQETEDKAASDRKKSNTYFKRKDTGFVVGDRVFLKVSPCKKILRFGRKEKLSPRFIWSFEISKRIGLVAYRLALPPKLEKIHNVFHVLMLRWYIYDPSHVIPYSEIELQQDLMYSKKLVKILA</sequence>
<dbReference type="Proteomes" id="UP000325315">
    <property type="component" value="Unassembled WGS sequence"/>
</dbReference>
<protein>
    <submittedName>
        <fullName evidence="2">Retrotransposon protein, Ty3-gypsy subclass</fullName>
    </submittedName>
</protein>
<dbReference type="PANTHER" id="PTHR46148:SF44">
    <property type="entry name" value="GAG-POL POLYPROTEIN"/>
    <property type="match status" value="1"/>
</dbReference>
<dbReference type="InterPro" id="IPR056924">
    <property type="entry name" value="SH3_Tf2-1"/>
</dbReference>
<dbReference type="OrthoDB" id="996762at2759"/>
<keyword evidence="3" id="KW-1185">Reference proteome</keyword>
<evidence type="ECO:0000313" key="3">
    <source>
        <dbReference type="Proteomes" id="UP000325315"/>
    </source>
</evidence>
<dbReference type="Pfam" id="PF24626">
    <property type="entry name" value="SH3_Tf2-1"/>
    <property type="match status" value="1"/>
</dbReference>
<evidence type="ECO:0000259" key="1">
    <source>
        <dbReference type="Pfam" id="PF24626"/>
    </source>
</evidence>
<dbReference type="PANTHER" id="PTHR46148">
    <property type="entry name" value="CHROMO DOMAIN-CONTAINING PROTEIN"/>
    <property type="match status" value="1"/>
</dbReference>
<name>A0A5B6WQH2_9ROSI</name>
<gene>
    <name evidence="2" type="ORF">EPI10_006180</name>
</gene>
<comment type="caution">
    <text evidence="2">The sequence shown here is derived from an EMBL/GenBank/DDBJ whole genome shotgun (WGS) entry which is preliminary data.</text>
</comment>
<reference evidence="3" key="1">
    <citation type="journal article" date="2019" name="Plant Biotechnol. J.">
        <title>Genome sequencing of the Australian wild diploid species Gossypium australe highlights disease resistance and delayed gland morphogenesis.</title>
        <authorList>
            <person name="Cai Y."/>
            <person name="Cai X."/>
            <person name="Wang Q."/>
            <person name="Wang P."/>
            <person name="Zhang Y."/>
            <person name="Cai C."/>
            <person name="Xu Y."/>
            <person name="Wang K."/>
            <person name="Zhou Z."/>
            <person name="Wang C."/>
            <person name="Geng S."/>
            <person name="Li B."/>
            <person name="Dong Q."/>
            <person name="Hou Y."/>
            <person name="Wang H."/>
            <person name="Ai P."/>
            <person name="Liu Z."/>
            <person name="Yi F."/>
            <person name="Sun M."/>
            <person name="An G."/>
            <person name="Cheng J."/>
            <person name="Zhang Y."/>
            <person name="Shi Q."/>
            <person name="Xie Y."/>
            <person name="Shi X."/>
            <person name="Chang Y."/>
            <person name="Huang F."/>
            <person name="Chen Y."/>
            <person name="Hong S."/>
            <person name="Mi L."/>
            <person name="Sun Q."/>
            <person name="Zhang L."/>
            <person name="Zhou B."/>
            <person name="Peng R."/>
            <person name="Zhang X."/>
            <person name="Liu F."/>
        </authorList>
    </citation>
    <scope>NUCLEOTIDE SEQUENCE [LARGE SCALE GENOMIC DNA]</scope>
    <source>
        <strain evidence="3">cv. PA1801</strain>
    </source>
</reference>
<organism evidence="2 3">
    <name type="scientific">Gossypium australe</name>
    <dbReference type="NCBI Taxonomy" id="47621"/>
    <lineage>
        <taxon>Eukaryota</taxon>
        <taxon>Viridiplantae</taxon>
        <taxon>Streptophyta</taxon>
        <taxon>Embryophyta</taxon>
        <taxon>Tracheophyta</taxon>
        <taxon>Spermatophyta</taxon>
        <taxon>Magnoliopsida</taxon>
        <taxon>eudicotyledons</taxon>
        <taxon>Gunneridae</taxon>
        <taxon>Pentapetalae</taxon>
        <taxon>rosids</taxon>
        <taxon>malvids</taxon>
        <taxon>Malvales</taxon>
        <taxon>Malvaceae</taxon>
        <taxon>Malvoideae</taxon>
        <taxon>Gossypium</taxon>
    </lineage>
</organism>
<dbReference type="AlphaFoldDB" id="A0A5B6WQH2"/>
<dbReference type="EMBL" id="SMMG02000002">
    <property type="protein sequence ID" value="KAA3484070.1"/>
    <property type="molecule type" value="Genomic_DNA"/>
</dbReference>
<accession>A0A5B6WQH2</accession>